<gene>
    <name evidence="5" type="ORF">BRM3_10580</name>
</gene>
<dbReference type="EMBL" id="CP107020">
    <property type="protein sequence ID" value="UYG16068.1"/>
    <property type="molecule type" value="Genomic_DNA"/>
</dbReference>
<reference evidence="5" key="1">
    <citation type="submission" date="2022-10" db="EMBL/GenBank/DDBJ databases">
        <title>Whole-Genome Sequencing of Brachybacterium huguangmaarense BRM-3, Isolated from Betula schmidtii.</title>
        <authorList>
            <person name="Haam D."/>
        </authorList>
    </citation>
    <scope>NUCLEOTIDE SEQUENCE</scope>
    <source>
        <strain evidence="5">BRM-3</strain>
    </source>
</reference>
<sequence>MPARRRDASRRTPPLIAIGQVAVRPLLRLVTRRHWIGLENLPATGGAIVVCNHLSVYDPFAIGNALLDAHVPPRFLAKDSLFEVPVLRGIMRATGQIPVRRGTRQAGDSVAAAGRAVAAGEIVTVFPEGTLTRDPEDWPMRARLGAARIALATGAPVIPAALWGTRAVWPRGTHAPRLLPRHDVTVAFGPAFTASQRDDETEHEAAIRVTTQIMGHIVPMVGVLRGRRPPAVLHDPRTDAFRPEEGARR</sequence>
<evidence type="ECO:0000259" key="4">
    <source>
        <dbReference type="SMART" id="SM00563"/>
    </source>
</evidence>
<keyword evidence="6" id="KW-1185">Reference proteome</keyword>
<evidence type="ECO:0000256" key="1">
    <source>
        <dbReference type="ARBA" id="ARBA00022679"/>
    </source>
</evidence>
<feature type="domain" description="Phospholipid/glycerol acyltransferase" evidence="4">
    <location>
        <begin position="47"/>
        <end position="165"/>
    </location>
</feature>
<dbReference type="SMART" id="SM00563">
    <property type="entry name" value="PlsC"/>
    <property type="match status" value="1"/>
</dbReference>
<name>A0ABY6FYQ0_9MICO</name>
<dbReference type="RefSeq" id="WP_263593281.1">
    <property type="nucleotide sequence ID" value="NZ_CP107020.1"/>
</dbReference>
<accession>A0ABY6FYQ0</accession>
<feature type="compositionally biased region" description="Basic and acidic residues" evidence="3">
    <location>
        <begin position="234"/>
        <end position="249"/>
    </location>
</feature>
<dbReference type="Proteomes" id="UP001164305">
    <property type="component" value="Chromosome"/>
</dbReference>
<protein>
    <submittedName>
        <fullName evidence="5">1-acyl-sn-glycerol-3-phosphate acyltransferase</fullName>
    </submittedName>
</protein>
<dbReference type="PANTHER" id="PTHR10434:SF55">
    <property type="entry name" value="POSSIBLE ACYLTRANSFERASE"/>
    <property type="match status" value="1"/>
</dbReference>
<dbReference type="SUPFAM" id="SSF69593">
    <property type="entry name" value="Glycerol-3-phosphate (1)-acyltransferase"/>
    <property type="match status" value="1"/>
</dbReference>
<keyword evidence="2 5" id="KW-0012">Acyltransferase</keyword>
<feature type="region of interest" description="Disordered" evidence="3">
    <location>
        <begin position="229"/>
        <end position="249"/>
    </location>
</feature>
<dbReference type="GO" id="GO:0016746">
    <property type="term" value="F:acyltransferase activity"/>
    <property type="evidence" value="ECO:0007669"/>
    <property type="project" value="UniProtKB-KW"/>
</dbReference>
<evidence type="ECO:0000313" key="6">
    <source>
        <dbReference type="Proteomes" id="UP001164305"/>
    </source>
</evidence>
<dbReference type="Pfam" id="PF01553">
    <property type="entry name" value="Acyltransferase"/>
    <property type="match status" value="1"/>
</dbReference>
<proteinExistence type="predicted"/>
<evidence type="ECO:0000313" key="5">
    <source>
        <dbReference type="EMBL" id="UYG16068.1"/>
    </source>
</evidence>
<keyword evidence="1" id="KW-0808">Transferase</keyword>
<organism evidence="5 6">
    <name type="scientific">Brachybacterium huguangmaarense</name>
    <dbReference type="NCBI Taxonomy" id="1652028"/>
    <lineage>
        <taxon>Bacteria</taxon>
        <taxon>Bacillati</taxon>
        <taxon>Actinomycetota</taxon>
        <taxon>Actinomycetes</taxon>
        <taxon>Micrococcales</taxon>
        <taxon>Dermabacteraceae</taxon>
        <taxon>Brachybacterium</taxon>
    </lineage>
</organism>
<evidence type="ECO:0000256" key="3">
    <source>
        <dbReference type="SAM" id="MobiDB-lite"/>
    </source>
</evidence>
<dbReference type="InterPro" id="IPR002123">
    <property type="entry name" value="Plipid/glycerol_acylTrfase"/>
</dbReference>
<evidence type="ECO:0000256" key="2">
    <source>
        <dbReference type="ARBA" id="ARBA00023315"/>
    </source>
</evidence>
<dbReference type="CDD" id="cd07989">
    <property type="entry name" value="LPLAT_AGPAT-like"/>
    <property type="match status" value="1"/>
</dbReference>
<dbReference type="PANTHER" id="PTHR10434">
    <property type="entry name" value="1-ACYL-SN-GLYCEROL-3-PHOSPHATE ACYLTRANSFERASE"/>
    <property type="match status" value="1"/>
</dbReference>